<evidence type="ECO:0000313" key="9">
    <source>
        <dbReference type="Proteomes" id="UP000256709"/>
    </source>
</evidence>
<evidence type="ECO:0000256" key="3">
    <source>
        <dbReference type="ARBA" id="ARBA00022801"/>
    </source>
</evidence>
<dbReference type="NCBIfam" id="NF033103">
    <property type="entry name" value="bla_class_A"/>
    <property type="match status" value="1"/>
</dbReference>
<dbReference type="GO" id="GO:0046677">
    <property type="term" value="P:response to antibiotic"/>
    <property type="evidence" value="ECO:0007669"/>
    <property type="project" value="UniProtKB-UniRule"/>
</dbReference>
<dbReference type="GO" id="GO:0030655">
    <property type="term" value="P:beta-lactam antibiotic catabolic process"/>
    <property type="evidence" value="ECO:0007669"/>
    <property type="project" value="InterPro"/>
</dbReference>
<dbReference type="InterPro" id="IPR000871">
    <property type="entry name" value="Beta-lactam_class-A"/>
</dbReference>
<protein>
    <recommendedName>
        <fullName evidence="2 5">Beta-lactamase</fullName>
        <ecNumber evidence="2 5">3.5.2.6</ecNumber>
    </recommendedName>
</protein>
<keyword evidence="3 5" id="KW-0378">Hydrolase</keyword>
<dbReference type="PANTHER" id="PTHR35333">
    <property type="entry name" value="BETA-LACTAMASE"/>
    <property type="match status" value="1"/>
</dbReference>
<comment type="caution">
    <text evidence="8">The sequence shown here is derived from an EMBL/GenBank/DDBJ whole genome shotgun (WGS) entry which is preliminary data.</text>
</comment>
<keyword evidence="4 5" id="KW-0046">Antibiotic resistance</keyword>
<dbReference type="InterPro" id="IPR045155">
    <property type="entry name" value="Beta-lactam_cat"/>
</dbReference>
<organism evidence="8 9">
    <name type="scientific">Subtercola boreus</name>
    <dbReference type="NCBI Taxonomy" id="120213"/>
    <lineage>
        <taxon>Bacteria</taxon>
        <taxon>Bacillati</taxon>
        <taxon>Actinomycetota</taxon>
        <taxon>Actinomycetes</taxon>
        <taxon>Micrococcales</taxon>
        <taxon>Microbacteriaceae</taxon>
        <taxon>Subtercola</taxon>
    </lineage>
</organism>
<dbReference type="Gene3D" id="3.40.710.10">
    <property type="entry name" value="DD-peptidase/beta-lactamase superfamily"/>
    <property type="match status" value="1"/>
</dbReference>
<evidence type="ECO:0000256" key="6">
    <source>
        <dbReference type="SAM" id="SignalP"/>
    </source>
</evidence>
<dbReference type="AlphaFoldDB" id="A0A3E0VBQ8"/>
<dbReference type="GO" id="GO:0008800">
    <property type="term" value="F:beta-lactamase activity"/>
    <property type="evidence" value="ECO:0007669"/>
    <property type="project" value="UniProtKB-UniRule"/>
</dbReference>
<evidence type="ECO:0000256" key="5">
    <source>
        <dbReference type="RuleBase" id="RU361140"/>
    </source>
</evidence>
<dbReference type="InterPro" id="IPR012338">
    <property type="entry name" value="Beta-lactam/transpept-like"/>
</dbReference>
<comment type="similarity">
    <text evidence="1 5">Belongs to the class-A beta-lactamase family.</text>
</comment>
<evidence type="ECO:0000256" key="1">
    <source>
        <dbReference type="ARBA" id="ARBA00009009"/>
    </source>
</evidence>
<dbReference type="PRINTS" id="PR00118">
    <property type="entry name" value="BLACTAMASEA"/>
</dbReference>
<feature type="chain" id="PRO_5039432111" description="Beta-lactamase" evidence="6">
    <location>
        <begin position="21"/>
        <end position="310"/>
    </location>
</feature>
<name>A0A3E0VBQ8_9MICO</name>
<dbReference type="Pfam" id="PF13354">
    <property type="entry name" value="Beta-lactamase2"/>
    <property type="match status" value="1"/>
</dbReference>
<feature type="domain" description="Beta-lactamase class A catalytic" evidence="7">
    <location>
        <begin position="66"/>
        <end position="280"/>
    </location>
</feature>
<comment type="catalytic activity">
    <reaction evidence="5">
        <text>a beta-lactam + H2O = a substituted beta-amino acid</text>
        <dbReference type="Rhea" id="RHEA:20401"/>
        <dbReference type="ChEBI" id="CHEBI:15377"/>
        <dbReference type="ChEBI" id="CHEBI:35627"/>
        <dbReference type="ChEBI" id="CHEBI:140347"/>
        <dbReference type="EC" id="3.5.2.6"/>
    </reaction>
</comment>
<proteinExistence type="inferred from homology"/>
<keyword evidence="6" id="KW-0732">Signal</keyword>
<gene>
    <name evidence="8" type="ORF">B7R21_16875</name>
</gene>
<dbReference type="Proteomes" id="UP000256709">
    <property type="component" value="Unassembled WGS sequence"/>
</dbReference>
<evidence type="ECO:0000259" key="7">
    <source>
        <dbReference type="Pfam" id="PF13354"/>
    </source>
</evidence>
<sequence>MPVLSFLPTRPLFAALIVSAAVLTGCASTPVSVGQAATSASTSASTSRDTTEDFEELEQRYQARVGVYAIDTATGSEVGWRDDERFAYASTIKALAAAALLDQVGVSGLAKAISIDAADIVTYSPVTETRVGGNMTLGEIAEAALTVSDNTAANYLFEELGGPDALGSALTEIGDDTTVVSRIEPELNEAVPGDDRDTSTPQALATSLEAYVLGDALPEAEATQLESWMTATQTGDDLVRADLPTDWTVGDKSGSGGYGTRNDIAIVWPTEGAPIVIAVMSSRDDEDAESDDRLIAEAASTAIDTLNRVE</sequence>
<reference evidence="8 9" key="1">
    <citation type="submission" date="2017-04" db="EMBL/GenBank/DDBJ databases">
        <title>Comparative genome analysis of Subtercola boreus.</title>
        <authorList>
            <person name="Cho Y.-J."/>
            <person name="Cho A."/>
            <person name="Kim O.-S."/>
            <person name="Lee J.-I."/>
        </authorList>
    </citation>
    <scope>NUCLEOTIDE SEQUENCE [LARGE SCALE GENOMIC DNA]</scope>
    <source>
        <strain evidence="8 9">P27444</strain>
    </source>
</reference>
<feature type="signal peptide" evidence="6">
    <location>
        <begin position="1"/>
        <end position="20"/>
    </location>
</feature>
<dbReference type="SUPFAM" id="SSF56601">
    <property type="entry name" value="beta-lactamase/transpeptidase-like"/>
    <property type="match status" value="1"/>
</dbReference>
<dbReference type="EMBL" id="NBXA01000031">
    <property type="protein sequence ID" value="RFA07129.1"/>
    <property type="molecule type" value="Genomic_DNA"/>
</dbReference>
<evidence type="ECO:0000256" key="4">
    <source>
        <dbReference type="ARBA" id="ARBA00023251"/>
    </source>
</evidence>
<accession>A0A3E0VBQ8</accession>
<dbReference type="EC" id="3.5.2.6" evidence="2 5"/>
<dbReference type="InterPro" id="IPR023650">
    <property type="entry name" value="Beta-lactam_class-A_AS"/>
</dbReference>
<dbReference type="PROSITE" id="PS00146">
    <property type="entry name" value="BETA_LACTAMASE_A"/>
    <property type="match status" value="1"/>
</dbReference>
<evidence type="ECO:0000256" key="2">
    <source>
        <dbReference type="ARBA" id="ARBA00012865"/>
    </source>
</evidence>
<evidence type="ECO:0000313" key="8">
    <source>
        <dbReference type="EMBL" id="RFA07129.1"/>
    </source>
</evidence>
<dbReference type="PANTHER" id="PTHR35333:SF3">
    <property type="entry name" value="BETA-LACTAMASE-TYPE TRANSPEPTIDASE FOLD CONTAINING PROTEIN"/>
    <property type="match status" value="1"/>
</dbReference>